<evidence type="ECO:0000313" key="3">
    <source>
        <dbReference type="Proteomes" id="UP000475862"/>
    </source>
</evidence>
<sequence>MNRYYGQLAAVMSHSTTTHIDMDNHKPLLLSQCLWFVLLGRSYTRCIAAFQITHKNISIDLTFNNIVDSVIVKFTNFVFELTQKGVSIMSEIEYSILGAILVVSCTQLPLCRLGYVLDITTACFLLTCLLNYDKKLNDCEQASSKHTVPLLGKSKDKITNEMLKQQNTLRVEITTGNRAMMDTWILKLFIKMENELIMSTIWRCTNKNCRAFLRIDAEDKIKVNASNLIHNHDNIEVNILNCQKFSNSLKRKAITDVSERPSKLFHTQLKKENVPTLTLTDVTYIKIICIMNDEPVHSCLASDYILNNEIGKYLTLTFGLSFLEPHEVGDFISFEIENSIFPPELWAEKSCSSQRTTNACECFHSKFKKCFDSPHPNGYKFKEALKNMQIDTTVLIRSSLEKQQVPKKAIRQRILFITRVHNLNLSGQRRAYAIDKHYHRQLQLQLNRRQPLSARTIYNQPPPGPRQISSPLRIQSGKRV</sequence>
<dbReference type="EMBL" id="VYZN01000036">
    <property type="protein sequence ID" value="KAE9533276.1"/>
    <property type="molecule type" value="Genomic_DNA"/>
</dbReference>
<evidence type="ECO:0000256" key="1">
    <source>
        <dbReference type="SAM" id="MobiDB-lite"/>
    </source>
</evidence>
<reference evidence="2 3" key="1">
    <citation type="submission" date="2019-08" db="EMBL/GenBank/DDBJ databases">
        <title>The genome of the soybean aphid Biotype 1, its phylome, world population structure and adaptation to the North American continent.</title>
        <authorList>
            <person name="Giordano R."/>
            <person name="Donthu R.K."/>
            <person name="Hernandez A.G."/>
            <person name="Wright C.L."/>
            <person name="Zimin A.V."/>
        </authorList>
    </citation>
    <scope>NUCLEOTIDE SEQUENCE [LARGE SCALE GENOMIC DNA]</scope>
    <source>
        <tissue evidence="2">Whole aphids</tissue>
    </source>
</reference>
<organism evidence="2 3">
    <name type="scientific">Aphis glycines</name>
    <name type="common">Soybean aphid</name>
    <dbReference type="NCBI Taxonomy" id="307491"/>
    <lineage>
        <taxon>Eukaryota</taxon>
        <taxon>Metazoa</taxon>
        <taxon>Ecdysozoa</taxon>
        <taxon>Arthropoda</taxon>
        <taxon>Hexapoda</taxon>
        <taxon>Insecta</taxon>
        <taxon>Pterygota</taxon>
        <taxon>Neoptera</taxon>
        <taxon>Paraneoptera</taxon>
        <taxon>Hemiptera</taxon>
        <taxon>Sternorrhyncha</taxon>
        <taxon>Aphidomorpha</taxon>
        <taxon>Aphidoidea</taxon>
        <taxon>Aphididae</taxon>
        <taxon>Aphidini</taxon>
        <taxon>Aphis</taxon>
        <taxon>Aphis</taxon>
    </lineage>
</organism>
<dbReference type="OrthoDB" id="6627290at2759"/>
<dbReference type="Proteomes" id="UP000475862">
    <property type="component" value="Unassembled WGS sequence"/>
</dbReference>
<feature type="region of interest" description="Disordered" evidence="1">
    <location>
        <begin position="455"/>
        <end position="480"/>
    </location>
</feature>
<evidence type="ECO:0000313" key="2">
    <source>
        <dbReference type="EMBL" id="KAE9533276.1"/>
    </source>
</evidence>
<gene>
    <name evidence="2" type="ORF">AGLY_009317</name>
</gene>
<keyword evidence="3" id="KW-1185">Reference proteome</keyword>
<protein>
    <recommendedName>
        <fullName evidence="4">FLYWCH-type domain-containing protein</fullName>
    </recommendedName>
</protein>
<accession>A0A6G0TJB3</accession>
<dbReference type="AlphaFoldDB" id="A0A6G0TJB3"/>
<name>A0A6G0TJB3_APHGL</name>
<feature type="non-terminal residue" evidence="2">
    <location>
        <position position="480"/>
    </location>
</feature>
<evidence type="ECO:0008006" key="4">
    <source>
        <dbReference type="Google" id="ProtNLM"/>
    </source>
</evidence>
<comment type="caution">
    <text evidence="2">The sequence shown here is derived from an EMBL/GenBank/DDBJ whole genome shotgun (WGS) entry which is preliminary data.</text>
</comment>
<proteinExistence type="predicted"/>